<dbReference type="EMBL" id="CP000828">
    <property type="protein sequence ID" value="ABW25280.1"/>
    <property type="molecule type" value="Genomic_DNA"/>
</dbReference>
<evidence type="ECO:0000313" key="2">
    <source>
        <dbReference type="Proteomes" id="UP000000268"/>
    </source>
</evidence>
<keyword evidence="2" id="KW-1185">Reference proteome</keyword>
<dbReference type="Proteomes" id="UP000000268">
    <property type="component" value="Chromosome"/>
</dbReference>
<name>B0C7M0_ACAM1</name>
<dbReference type="HOGENOM" id="CLU_2165403_0_0_3"/>
<dbReference type="KEGG" id="amr:AM1_0194"/>
<dbReference type="eggNOG" id="ENOG5030VEH">
    <property type="taxonomic scope" value="Bacteria"/>
</dbReference>
<accession>B0C7M0</accession>
<gene>
    <name evidence="1" type="ordered locus">AM1_0194</name>
</gene>
<sequence>MVDGKILAEEEERLNYIATQLDLKLIEDYLGVSDELLADYDIDPDTVPDANQWFDISEGIQWFDSLISYIQENPDIVNDKDSLHAELQDFRKVLQEAKNSTTRWHLAMDI</sequence>
<evidence type="ECO:0000313" key="1">
    <source>
        <dbReference type="EMBL" id="ABW25280.1"/>
    </source>
</evidence>
<reference evidence="1 2" key="1">
    <citation type="journal article" date="2008" name="Proc. Natl. Acad. Sci. U.S.A.">
        <title>Niche adaptation and genome expansion in the chlorophyll d-producing cyanobacterium Acaryochloris marina.</title>
        <authorList>
            <person name="Swingley W.D."/>
            <person name="Chen M."/>
            <person name="Cheung P.C."/>
            <person name="Conrad A.L."/>
            <person name="Dejesa L.C."/>
            <person name="Hao J."/>
            <person name="Honchak B.M."/>
            <person name="Karbach L.E."/>
            <person name="Kurdoglu A."/>
            <person name="Lahiri S."/>
            <person name="Mastrian S.D."/>
            <person name="Miyashita H."/>
            <person name="Page L."/>
            <person name="Ramakrishna P."/>
            <person name="Satoh S."/>
            <person name="Sattley W.M."/>
            <person name="Shimada Y."/>
            <person name="Taylor H.L."/>
            <person name="Tomo T."/>
            <person name="Tsuchiya T."/>
            <person name="Wang Z.T."/>
            <person name="Raymond J."/>
            <person name="Mimuro M."/>
            <person name="Blankenship R.E."/>
            <person name="Touchman J.W."/>
        </authorList>
    </citation>
    <scope>NUCLEOTIDE SEQUENCE [LARGE SCALE GENOMIC DNA]</scope>
    <source>
        <strain evidence="2">MBIC 11017</strain>
    </source>
</reference>
<organism evidence="1 2">
    <name type="scientific">Acaryochloris marina (strain MBIC 11017)</name>
    <dbReference type="NCBI Taxonomy" id="329726"/>
    <lineage>
        <taxon>Bacteria</taxon>
        <taxon>Bacillati</taxon>
        <taxon>Cyanobacteriota</taxon>
        <taxon>Cyanophyceae</taxon>
        <taxon>Acaryochloridales</taxon>
        <taxon>Acaryochloridaceae</taxon>
        <taxon>Acaryochloris</taxon>
    </lineage>
</organism>
<dbReference type="AlphaFoldDB" id="B0C7M0"/>
<proteinExistence type="predicted"/>
<protein>
    <submittedName>
        <fullName evidence="1">Uncharacterized protein</fullName>
    </submittedName>
</protein>